<dbReference type="GO" id="GO:0016740">
    <property type="term" value="F:transferase activity"/>
    <property type="evidence" value="ECO:0007669"/>
    <property type="project" value="UniProtKB-KW"/>
</dbReference>
<dbReference type="InterPro" id="IPR029057">
    <property type="entry name" value="PRTase-like"/>
</dbReference>
<dbReference type="InterPro" id="IPR000836">
    <property type="entry name" value="PRTase_dom"/>
</dbReference>
<dbReference type="RefSeq" id="WP_108311508.1">
    <property type="nucleotide sequence ID" value="NZ_NESN01000001.1"/>
</dbReference>
<dbReference type="AlphaFoldDB" id="A0A315EFC1"/>
<dbReference type="CDD" id="cd06223">
    <property type="entry name" value="PRTases_typeI"/>
    <property type="match status" value="1"/>
</dbReference>
<evidence type="ECO:0000313" key="3">
    <source>
        <dbReference type="Proteomes" id="UP000250790"/>
    </source>
</evidence>
<keyword evidence="3" id="KW-1185">Reference proteome</keyword>
<sequence length="210" mass="22971">MFKDRLDAAHQLTKALNKYEGQNPLVLAIPRGAVPMGVWMAQALHGEMDVVLVRKLSAPFQPEVAIGAVDETGLAYLSPFAAAMGINPQYVKDEIQRQMKTLKSRRQQYSQIRAPIPVQGRVVIVVDDGLATGATMMSALKALRQHHPQRLVCAIPVASPEALAKIQPLADETVCLSAPEDFMAVAQFYQQFPQVDDAQVLALLQPKFSA</sequence>
<dbReference type="Pfam" id="PF00156">
    <property type="entry name" value="Pribosyltran"/>
    <property type="match status" value="1"/>
</dbReference>
<protein>
    <submittedName>
        <fullName evidence="2">Phosphoribosyl transferase</fullName>
    </submittedName>
</protein>
<dbReference type="Gene3D" id="3.30.1310.20">
    <property type="entry name" value="PRTase-like"/>
    <property type="match status" value="1"/>
</dbReference>
<reference evidence="2 3" key="1">
    <citation type="submission" date="2017-04" db="EMBL/GenBank/DDBJ databases">
        <title>Unexpected and diverse lifestyles within the genus Limnohabitans.</title>
        <authorList>
            <person name="Kasalicky V."/>
            <person name="Mehrshad M."/>
            <person name="Andrei S.-A."/>
            <person name="Salcher M."/>
            <person name="Kratochvilova H."/>
            <person name="Simek K."/>
            <person name="Ghai R."/>
        </authorList>
    </citation>
    <scope>NUCLEOTIDE SEQUENCE [LARGE SCALE GENOMIC DNA]</scope>
    <source>
        <strain evidence="2 3">II-B4</strain>
    </source>
</reference>
<keyword evidence="2" id="KW-0808">Transferase</keyword>
<dbReference type="EMBL" id="NESN01000001">
    <property type="protein sequence ID" value="PUE55518.1"/>
    <property type="molecule type" value="Genomic_DNA"/>
</dbReference>
<evidence type="ECO:0000313" key="2">
    <source>
        <dbReference type="EMBL" id="PUE55518.1"/>
    </source>
</evidence>
<feature type="domain" description="Phosphoribosyltransferase" evidence="1">
    <location>
        <begin position="11"/>
        <end position="189"/>
    </location>
</feature>
<gene>
    <name evidence="2" type="ORF">B9Z37_02875</name>
</gene>
<accession>A0A315EFC1</accession>
<comment type="caution">
    <text evidence="2">The sequence shown here is derived from an EMBL/GenBank/DDBJ whole genome shotgun (WGS) entry which is preliminary data.</text>
</comment>
<evidence type="ECO:0000259" key="1">
    <source>
        <dbReference type="Pfam" id="PF00156"/>
    </source>
</evidence>
<dbReference type="OrthoDB" id="9810066at2"/>
<dbReference type="SUPFAM" id="SSF53271">
    <property type="entry name" value="PRTase-like"/>
    <property type="match status" value="1"/>
</dbReference>
<dbReference type="Proteomes" id="UP000250790">
    <property type="component" value="Unassembled WGS sequence"/>
</dbReference>
<name>A0A315EFC1_9BURK</name>
<proteinExistence type="predicted"/>
<dbReference type="Gene3D" id="3.40.50.2020">
    <property type="match status" value="1"/>
</dbReference>
<organism evidence="2 3">
    <name type="scientific">Limnohabitans parvus II-B4</name>
    <dbReference type="NCBI Taxonomy" id="1293052"/>
    <lineage>
        <taxon>Bacteria</taxon>
        <taxon>Pseudomonadati</taxon>
        <taxon>Pseudomonadota</taxon>
        <taxon>Betaproteobacteria</taxon>
        <taxon>Burkholderiales</taxon>
        <taxon>Comamonadaceae</taxon>
        <taxon>Limnohabitans</taxon>
    </lineage>
</organism>